<protein>
    <submittedName>
        <fullName evidence="1">Uncharacterized protein</fullName>
    </submittedName>
</protein>
<reference evidence="1 2" key="1">
    <citation type="submission" date="2019-05" db="EMBL/GenBank/DDBJ databases">
        <title>Another draft genome of Portunus trituberculatus and its Hox gene families provides insights of decapod evolution.</title>
        <authorList>
            <person name="Jeong J.-H."/>
            <person name="Song I."/>
            <person name="Kim S."/>
            <person name="Choi T."/>
            <person name="Kim D."/>
            <person name="Ryu S."/>
            <person name="Kim W."/>
        </authorList>
    </citation>
    <scope>NUCLEOTIDE SEQUENCE [LARGE SCALE GENOMIC DNA]</scope>
    <source>
        <tissue evidence="1">Muscle</tissue>
    </source>
</reference>
<gene>
    <name evidence="1" type="ORF">E2C01_074752</name>
</gene>
<evidence type="ECO:0000313" key="1">
    <source>
        <dbReference type="EMBL" id="MPC80182.1"/>
    </source>
</evidence>
<organism evidence="1 2">
    <name type="scientific">Portunus trituberculatus</name>
    <name type="common">Swimming crab</name>
    <name type="synonym">Neptunus trituberculatus</name>
    <dbReference type="NCBI Taxonomy" id="210409"/>
    <lineage>
        <taxon>Eukaryota</taxon>
        <taxon>Metazoa</taxon>
        <taxon>Ecdysozoa</taxon>
        <taxon>Arthropoda</taxon>
        <taxon>Crustacea</taxon>
        <taxon>Multicrustacea</taxon>
        <taxon>Malacostraca</taxon>
        <taxon>Eumalacostraca</taxon>
        <taxon>Eucarida</taxon>
        <taxon>Decapoda</taxon>
        <taxon>Pleocyemata</taxon>
        <taxon>Brachyura</taxon>
        <taxon>Eubrachyura</taxon>
        <taxon>Portunoidea</taxon>
        <taxon>Portunidae</taxon>
        <taxon>Portuninae</taxon>
        <taxon>Portunus</taxon>
    </lineage>
</organism>
<dbReference type="EMBL" id="VSRR010053277">
    <property type="protein sequence ID" value="MPC80182.1"/>
    <property type="molecule type" value="Genomic_DNA"/>
</dbReference>
<dbReference type="Proteomes" id="UP000324222">
    <property type="component" value="Unassembled WGS sequence"/>
</dbReference>
<sequence>MRGVAVFGIIMTDLTPSRWVYCCDMQGDTRRGRSRQHFLTGHNRTTMVPHYRLHGIHFSWFAYTCCSSPRQPTPSTTDGVARKLEKLKFIFSNV</sequence>
<name>A0A5B7I8U9_PORTR</name>
<comment type="caution">
    <text evidence="1">The sequence shown here is derived from an EMBL/GenBank/DDBJ whole genome shotgun (WGS) entry which is preliminary data.</text>
</comment>
<accession>A0A5B7I8U9</accession>
<proteinExistence type="predicted"/>
<evidence type="ECO:0000313" key="2">
    <source>
        <dbReference type="Proteomes" id="UP000324222"/>
    </source>
</evidence>
<keyword evidence="2" id="KW-1185">Reference proteome</keyword>
<dbReference type="AlphaFoldDB" id="A0A5B7I8U9"/>